<dbReference type="SMART" id="SM00355">
    <property type="entry name" value="ZnF_C2H2"/>
    <property type="match status" value="2"/>
</dbReference>
<dbReference type="PROSITE" id="PS50157">
    <property type="entry name" value="ZINC_FINGER_C2H2_2"/>
    <property type="match status" value="1"/>
</dbReference>
<keyword evidence="4" id="KW-0862">Zinc</keyword>
<evidence type="ECO:0000256" key="2">
    <source>
        <dbReference type="ARBA" id="ARBA00022737"/>
    </source>
</evidence>
<keyword evidence="3 6" id="KW-0863">Zinc-finger</keyword>
<evidence type="ECO:0000256" key="4">
    <source>
        <dbReference type="ARBA" id="ARBA00022833"/>
    </source>
</evidence>
<evidence type="ECO:0000256" key="1">
    <source>
        <dbReference type="ARBA" id="ARBA00022723"/>
    </source>
</evidence>
<dbReference type="Pfam" id="PF00096">
    <property type="entry name" value="zf-C2H2"/>
    <property type="match status" value="1"/>
</dbReference>
<dbReference type="GO" id="GO:0008270">
    <property type="term" value="F:zinc ion binding"/>
    <property type="evidence" value="ECO:0007669"/>
    <property type="project" value="UniProtKB-KW"/>
</dbReference>
<name>A0AAW0Y835_CHEQU</name>
<dbReference type="Gene3D" id="3.30.160.60">
    <property type="entry name" value="Classic Zinc Finger"/>
    <property type="match status" value="2"/>
</dbReference>
<dbReference type="PANTHER" id="PTHR23235:SF142">
    <property type="entry name" value="ZINC FINGER PROTEIN 384"/>
    <property type="match status" value="1"/>
</dbReference>
<feature type="domain" description="C2H2-type" evidence="8">
    <location>
        <begin position="75"/>
        <end position="102"/>
    </location>
</feature>
<organism evidence="9 10">
    <name type="scientific">Cherax quadricarinatus</name>
    <name type="common">Australian red claw crayfish</name>
    <dbReference type="NCBI Taxonomy" id="27406"/>
    <lineage>
        <taxon>Eukaryota</taxon>
        <taxon>Metazoa</taxon>
        <taxon>Ecdysozoa</taxon>
        <taxon>Arthropoda</taxon>
        <taxon>Crustacea</taxon>
        <taxon>Multicrustacea</taxon>
        <taxon>Malacostraca</taxon>
        <taxon>Eumalacostraca</taxon>
        <taxon>Eucarida</taxon>
        <taxon>Decapoda</taxon>
        <taxon>Pleocyemata</taxon>
        <taxon>Astacidea</taxon>
        <taxon>Parastacoidea</taxon>
        <taxon>Parastacidae</taxon>
        <taxon>Cherax</taxon>
    </lineage>
</organism>
<evidence type="ECO:0000259" key="8">
    <source>
        <dbReference type="PROSITE" id="PS50157"/>
    </source>
</evidence>
<reference evidence="9 10" key="1">
    <citation type="journal article" date="2024" name="BMC Genomics">
        <title>Genome assembly of redclaw crayfish (Cherax quadricarinatus) provides insights into its immune adaptation and hypoxia tolerance.</title>
        <authorList>
            <person name="Liu Z."/>
            <person name="Zheng J."/>
            <person name="Li H."/>
            <person name="Fang K."/>
            <person name="Wang S."/>
            <person name="He J."/>
            <person name="Zhou D."/>
            <person name="Weng S."/>
            <person name="Chi M."/>
            <person name="Gu Z."/>
            <person name="He J."/>
            <person name="Li F."/>
            <person name="Wang M."/>
        </authorList>
    </citation>
    <scope>NUCLEOTIDE SEQUENCE [LARGE SCALE GENOMIC DNA]</scope>
    <source>
        <strain evidence="9">ZL_2023a</strain>
    </source>
</reference>
<evidence type="ECO:0000313" key="9">
    <source>
        <dbReference type="EMBL" id="KAK8752152.1"/>
    </source>
</evidence>
<evidence type="ECO:0000256" key="7">
    <source>
        <dbReference type="SAM" id="MobiDB-lite"/>
    </source>
</evidence>
<comment type="caution">
    <text evidence="9">The sequence shown here is derived from an EMBL/GenBank/DDBJ whole genome shotgun (WGS) entry which is preliminary data.</text>
</comment>
<dbReference type="SUPFAM" id="SSF57667">
    <property type="entry name" value="beta-beta-alpha zinc fingers"/>
    <property type="match status" value="1"/>
</dbReference>
<sequence>GQRQRVVGGLPGFTPSGVLASPPSLHLGPHRQPQDRPQETLHMTNAGEDRSRLASSIVGNTEGCRWAESSLLRLYPCPVCNKPFTHKGNLRKHIRIHTGEKPFACHLCPYRANQKILLQLHIQKRHTQIAWQETKQEPPSVIEFPQHSNSVD</sequence>
<keyword evidence="1" id="KW-0479">Metal-binding</keyword>
<keyword evidence="5" id="KW-0539">Nucleus</keyword>
<evidence type="ECO:0000313" key="10">
    <source>
        <dbReference type="Proteomes" id="UP001445076"/>
    </source>
</evidence>
<dbReference type="InterPro" id="IPR013087">
    <property type="entry name" value="Znf_C2H2_type"/>
</dbReference>
<dbReference type="InterPro" id="IPR036236">
    <property type="entry name" value="Znf_C2H2_sf"/>
</dbReference>
<dbReference type="Proteomes" id="UP001445076">
    <property type="component" value="Unassembled WGS sequence"/>
</dbReference>
<evidence type="ECO:0000256" key="5">
    <source>
        <dbReference type="ARBA" id="ARBA00023242"/>
    </source>
</evidence>
<feature type="non-terminal residue" evidence="9">
    <location>
        <position position="1"/>
    </location>
</feature>
<proteinExistence type="predicted"/>
<accession>A0AAW0Y835</accession>
<keyword evidence="10" id="KW-1185">Reference proteome</keyword>
<dbReference type="GO" id="GO:0000981">
    <property type="term" value="F:DNA-binding transcription factor activity, RNA polymerase II-specific"/>
    <property type="evidence" value="ECO:0007669"/>
    <property type="project" value="TreeGrafter"/>
</dbReference>
<evidence type="ECO:0000256" key="3">
    <source>
        <dbReference type="ARBA" id="ARBA00022771"/>
    </source>
</evidence>
<dbReference type="PANTHER" id="PTHR23235">
    <property type="entry name" value="KRUEPPEL-LIKE TRANSCRIPTION FACTOR"/>
    <property type="match status" value="1"/>
</dbReference>
<dbReference type="GO" id="GO:0000978">
    <property type="term" value="F:RNA polymerase II cis-regulatory region sequence-specific DNA binding"/>
    <property type="evidence" value="ECO:0007669"/>
    <property type="project" value="TreeGrafter"/>
</dbReference>
<dbReference type="EMBL" id="JARKIK010000005">
    <property type="protein sequence ID" value="KAK8752152.1"/>
    <property type="molecule type" value="Genomic_DNA"/>
</dbReference>
<evidence type="ECO:0000256" key="6">
    <source>
        <dbReference type="PROSITE-ProRule" id="PRU00042"/>
    </source>
</evidence>
<feature type="region of interest" description="Disordered" evidence="7">
    <location>
        <begin position="1"/>
        <end position="37"/>
    </location>
</feature>
<protein>
    <recommendedName>
        <fullName evidence="8">C2H2-type domain-containing protein</fullName>
    </recommendedName>
</protein>
<dbReference type="FunFam" id="3.30.160.60:FF:000625">
    <property type="entry name" value="Zinc finger protein 536"/>
    <property type="match status" value="1"/>
</dbReference>
<keyword evidence="2" id="KW-0677">Repeat</keyword>
<gene>
    <name evidence="9" type="ORF">OTU49_012253</name>
</gene>
<dbReference type="AlphaFoldDB" id="A0AAW0Y835"/>
<dbReference type="PROSITE" id="PS00028">
    <property type="entry name" value="ZINC_FINGER_C2H2_1"/>
    <property type="match status" value="1"/>
</dbReference>